<gene>
    <name evidence="1" type="ORF">BECKFW1821A_GA0114235_10903</name>
    <name evidence="2" type="ORF">BECKFW1821B_GA0114236_108410</name>
</gene>
<dbReference type="EMBL" id="CAADFD010000084">
    <property type="protein sequence ID" value="VFJ63524.1"/>
    <property type="molecule type" value="Genomic_DNA"/>
</dbReference>
<dbReference type="EMBL" id="CAADEW010000090">
    <property type="protein sequence ID" value="VFJ59290.1"/>
    <property type="molecule type" value="Genomic_DNA"/>
</dbReference>
<dbReference type="Pfam" id="PF19991">
    <property type="entry name" value="HMA_2"/>
    <property type="match status" value="1"/>
</dbReference>
<dbReference type="AlphaFoldDB" id="A0A450TA22"/>
<organism evidence="2">
    <name type="scientific">Candidatus Kentrum sp. FW</name>
    <dbReference type="NCBI Taxonomy" id="2126338"/>
    <lineage>
        <taxon>Bacteria</taxon>
        <taxon>Pseudomonadati</taxon>
        <taxon>Pseudomonadota</taxon>
        <taxon>Gammaproteobacteria</taxon>
        <taxon>Candidatus Kentrum</taxon>
    </lineage>
</organism>
<protein>
    <recommendedName>
        <fullName evidence="3">Heavy-metal-associated domain-containing protein</fullName>
    </recommendedName>
</protein>
<sequence length="183" mass="20022">MHILTGMLLAALLGKKKTGTKNPPRLRFRGGPVEIAHALPGRVRFYVPSLRNNPSSADILTDRLSKLEAVRDITITLETGSVLIRFDPDGITETLLFAAIVRLLGLEKALAHPPQPLIGRELRNVGTSLNRAVFEKTGGILDLWSALMIIMAVIGIRKILTQPNMAFPAGITLVYWAVNGLRK</sequence>
<evidence type="ECO:0000313" key="1">
    <source>
        <dbReference type="EMBL" id="VFJ59290.1"/>
    </source>
</evidence>
<evidence type="ECO:0000313" key="2">
    <source>
        <dbReference type="EMBL" id="VFJ63524.1"/>
    </source>
</evidence>
<evidence type="ECO:0008006" key="3">
    <source>
        <dbReference type="Google" id="ProtNLM"/>
    </source>
</evidence>
<name>A0A450TA22_9GAMM</name>
<proteinExistence type="predicted"/>
<reference evidence="2" key="1">
    <citation type="submission" date="2019-02" db="EMBL/GenBank/DDBJ databases">
        <authorList>
            <person name="Gruber-Vodicka R. H."/>
            <person name="Seah K. B. B."/>
        </authorList>
    </citation>
    <scope>NUCLEOTIDE SEQUENCE</scope>
    <source>
        <strain evidence="2">BECK_BZ106</strain>
        <strain evidence="1">BECK_BZ15</strain>
    </source>
</reference>
<accession>A0A450TA22</accession>